<dbReference type="PANTHER" id="PTHR46609">
    <property type="entry name" value="EXONUCLEASE, PHAGE-TYPE/RECB, C-TERMINAL DOMAIN-CONTAINING PROTEIN"/>
    <property type="match status" value="1"/>
</dbReference>
<dbReference type="GO" id="GO:0006281">
    <property type="term" value="P:DNA repair"/>
    <property type="evidence" value="ECO:0007669"/>
    <property type="project" value="UniProtKB-ARBA"/>
</dbReference>
<keyword evidence="3" id="KW-1185">Reference proteome</keyword>
<dbReference type="Proteomes" id="UP001152799">
    <property type="component" value="Chromosome 1"/>
</dbReference>
<protein>
    <recommendedName>
        <fullName evidence="1">YqaJ viral recombinase domain-containing protein</fullName>
    </recommendedName>
</protein>
<evidence type="ECO:0000313" key="3">
    <source>
        <dbReference type="Proteomes" id="UP001152799"/>
    </source>
</evidence>
<organism evidence="2 3">
    <name type="scientific">Ceutorhynchus assimilis</name>
    <name type="common">cabbage seed weevil</name>
    <dbReference type="NCBI Taxonomy" id="467358"/>
    <lineage>
        <taxon>Eukaryota</taxon>
        <taxon>Metazoa</taxon>
        <taxon>Ecdysozoa</taxon>
        <taxon>Arthropoda</taxon>
        <taxon>Hexapoda</taxon>
        <taxon>Insecta</taxon>
        <taxon>Pterygota</taxon>
        <taxon>Neoptera</taxon>
        <taxon>Endopterygota</taxon>
        <taxon>Coleoptera</taxon>
        <taxon>Polyphaga</taxon>
        <taxon>Cucujiformia</taxon>
        <taxon>Curculionidae</taxon>
        <taxon>Ceutorhynchinae</taxon>
        <taxon>Ceutorhynchus</taxon>
    </lineage>
</organism>
<feature type="domain" description="YqaJ viral recombinase" evidence="1">
    <location>
        <begin position="1"/>
        <end position="113"/>
    </location>
</feature>
<dbReference type="CDD" id="cd22343">
    <property type="entry name" value="PDDEXK_lambda_exonuclease-like"/>
    <property type="match status" value="1"/>
</dbReference>
<dbReference type="EMBL" id="OU892277">
    <property type="protein sequence ID" value="CAG9760104.1"/>
    <property type="molecule type" value="Genomic_DNA"/>
</dbReference>
<name>A0A9N9MEF3_9CUCU</name>
<dbReference type="AlphaFoldDB" id="A0A9N9MEF3"/>
<gene>
    <name evidence="2" type="ORF">CEUTPL_LOCUS840</name>
</gene>
<dbReference type="PANTHER" id="PTHR46609:SF6">
    <property type="entry name" value="EXONUCLEASE, PHAGE-TYPE_RECB, C-TERMINAL DOMAIN-CONTAINING PROTEIN-RELATED"/>
    <property type="match status" value="1"/>
</dbReference>
<proteinExistence type="predicted"/>
<sequence>MIYGTKTESTAIRQYETDWLEPGSYIVKVGLIIKLLQPWLAGSRDGVVILGNNIMDKRLLEVKCPYTCQDKPIYDEEEKIFNVNYLTIGENGAQLKRSNQIYTQVQIQMYVTNIPNCDLYIYSSKGSALVKVPRDEMFSRDVIIKLEAFHFT</sequence>
<reference evidence="2" key="1">
    <citation type="submission" date="2022-01" db="EMBL/GenBank/DDBJ databases">
        <authorList>
            <person name="King R."/>
        </authorList>
    </citation>
    <scope>NUCLEOTIDE SEQUENCE</scope>
</reference>
<dbReference type="SUPFAM" id="SSF52980">
    <property type="entry name" value="Restriction endonuclease-like"/>
    <property type="match status" value="1"/>
</dbReference>
<evidence type="ECO:0000313" key="2">
    <source>
        <dbReference type="EMBL" id="CAG9760104.1"/>
    </source>
</evidence>
<dbReference type="Pfam" id="PF09588">
    <property type="entry name" value="YqaJ"/>
    <property type="match status" value="1"/>
</dbReference>
<evidence type="ECO:0000259" key="1">
    <source>
        <dbReference type="Pfam" id="PF09588"/>
    </source>
</evidence>
<dbReference type="InterPro" id="IPR011604">
    <property type="entry name" value="PDDEXK-like_dom_sf"/>
</dbReference>
<dbReference type="Gene3D" id="3.90.320.10">
    <property type="match status" value="1"/>
</dbReference>
<accession>A0A9N9MEF3</accession>
<dbReference type="InterPro" id="IPR011335">
    <property type="entry name" value="Restrct_endonuc-II-like"/>
</dbReference>
<dbReference type="InterPro" id="IPR019080">
    <property type="entry name" value="YqaJ_viral_recombinase"/>
</dbReference>
<dbReference type="InterPro" id="IPR051703">
    <property type="entry name" value="NF-kappa-B_Signaling_Reg"/>
</dbReference>
<dbReference type="OrthoDB" id="6756733at2759"/>